<comment type="similarity">
    <text evidence="1">Belongs to the PPR family. P subfamily.</text>
</comment>
<dbReference type="Pfam" id="PF13041">
    <property type="entry name" value="PPR_2"/>
    <property type="match status" value="2"/>
</dbReference>
<evidence type="ECO:0000313" key="6">
    <source>
        <dbReference type="EMBL" id="KAE9454979.1"/>
    </source>
</evidence>
<evidence type="ECO:0000256" key="4">
    <source>
        <dbReference type="SAM" id="Coils"/>
    </source>
</evidence>
<dbReference type="InterPro" id="IPR011990">
    <property type="entry name" value="TPR-like_helical_dom_sf"/>
</dbReference>
<feature type="repeat" description="PPR" evidence="3">
    <location>
        <begin position="17"/>
        <end position="51"/>
    </location>
</feature>
<dbReference type="EMBL" id="QEFC01001917">
    <property type="protein sequence ID" value="KAE9454979.1"/>
    <property type="molecule type" value="Genomic_DNA"/>
</dbReference>
<reference evidence="6" key="1">
    <citation type="journal article" date="2019" name="Genome Biol. Evol.">
        <title>The Rhododendron genome and chromosomal organization provide insight into shared whole-genome duplications across the heath family (Ericaceae).</title>
        <authorList>
            <person name="Soza V.L."/>
            <person name="Lindsley D."/>
            <person name="Waalkes A."/>
            <person name="Ramage E."/>
            <person name="Patwardhan R.P."/>
            <person name="Burton J.N."/>
            <person name="Adey A."/>
            <person name="Kumar A."/>
            <person name="Qiu R."/>
            <person name="Shendure J."/>
            <person name="Hall B."/>
        </authorList>
    </citation>
    <scope>NUCLEOTIDE SEQUENCE</scope>
    <source>
        <strain evidence="6">RSF 1966-606</strain>
    </source>
</reference>
<organism evidence="6">
    <name type="scientific">Rhododendron williamsianum</name>
    <dbReference type="NCBI Taxonomy" id="262921"/>
    <lineage>
        <taxon>Eukaryota</taxon>
        <taxon>Viridiplantae</taxon>
        <taxon>Streptophyta</taxon>
        <taxon>Embryophyta</taxon>
        <taxon>Tracheophyta</taxon>
        <taxon>Spermatophyta</taxon>
        <taxon>Magnoliopsida</taxon>
        <taxon>eudicotyledons</taxon>
        <taxon>Gunneridae</taxon>
        <taxon>Pentapetalae</taxon>
        <taxon>asterids</taxon>
        <taxon>Ericales</taxon>
        <taxon>Ericaceae</taxon>
        <taxon>Ericoideae</taxon>
        <taxon>Rhodoreae</taxon>
        <taxon>Rhododendron</taxon>
    </lineage>
</organism>
<dbReference type="AlphaFoldDB" id="A0A6A4LI67"/>
<feature type="non-terminal residue" evidence="6">
    <location>
        <position position="1"/>
    </location>
</feature>
<keyword evidence="4" id="KW-0175">Coiled coil</keyword>
<feature type="non-terminal residue" evidence="6">
    <location>
        <position position="297"/>
    </location>
</feature>
<feature type="repeat" description="PPR" evidence="3">
    <location>
        <begin position="87"/>
        <end position="121"/>
    </location>
</feature>
<dbReference type="Gene3D" id="1.25.40.10">
    <property type="entry name" value="Tetratricopeptide repeat domain"/>
    <property type="match status" value="1"/>
</dbReference>
<feature type="repeat" description="PPR" evidence="3">
    <location>
        <begin position="52"/>
        <end position="86"/>
    </location>
</feature>
<protein>
    <recommendedName>
        <fullName evidence="7">Pentacotripeptide-repeat region of PRORP domain-containing protein</fullName>
    </recommendedName>
</protein>
<accession>A0A6A4LI67</accession>
<evidence type="ECO:0000256" key="2">
    <source>
        <dbReference type="ARBA" id="ARBA00022737"/>
    </source>
</evidence>
<keyword evidence="2" id="KW-0677">Repeat</keyword>
<comment type="caution">
    <text evidence="6">The sequence shown here is derived from an EMBL/GenBank/DDBJ whole genome shotgun (WGS) entry which is preliminary data.</text>
</comment>
<dbReference type="NCBIfam" id="TIGR00756">
    <property type="entry name" value="PPR"/>
    <property type="match status" value="3"/>
</dbReference>
<feature type="compositionally biased region" description="Basic and acidic residues" evidence="5">
    <location>
        <begin position="165"/>
        <end position="183"/>
    </location>
</feature>
<evidence type="ECO:0000256" key="3">
    <source>
        <dbReference type="PROSITE-ProRule" id="PRU00708"/>
    </source>
</evidence>
<feature type="region of interest" description="Disordered" evidence="5">
    <location>
        <begin position="144"/>
        <end position="183"/>
    </location>
</feature>
<evidence type="ECO:0000256" key="1">
    <source>
        <dbReference type="ARBA" id="ARBA00007626"/>
    </source>
</evidence>
<dbReference type="PROSITE" id="PS51375">
    <property type="entry name" value="PPR"/>
    <property type="match status" value="3"/>
</dbReference>
<dbReference type="PANTHER" id="PTHR47941">
    <property type="entry name" value="PENTATRICOPEPTIDE REPEAT-CONTAINING PROTEIN 3, MITOCHONDRIAL"/>
    <property type="match status" value="1"/>
</dbReference>
<evidence type="ECO:0008006" key="7">
    <source>
        <dbReference type="Google" id="ProtNLM"/>
    </source>
</evidence>
<sequence length="297" mass="33657">MALSLFYTMESNRLDIDVVNYTILIDALCKDKNMDHARDLFNKLSSKGLYPDVKTYNIMIRGFCYEGLLNKAKEFFVEMEKNGCFPDGCTCNVIIRGFLARKKYSEAMVLLEEMVAKGFSANASTASWIVNLWSTKKQDSALQEESAEAKTLRPTQKKKKSVGHQFEDVEQKREHHPSSELEVEKELGVDKLAVPTNYSGRLRRKLVTSKKKKKAKSDDFDTVKDQLEELEETILQLAEVNSKRTRKIEMGSLPMDGKALLPEMEESVGTGTEWEGVAQDGERVHFAGCSDIQVMVM</sequence>
<dbReference type="InterPro" id="IPR002885">
    <property type="entry name" value="PPR_rpt"/>
</dbReference>
<name>A0A6A4LI67_9ERIC</name>
<gene>
    <name evidence="6" type="ORF">C3L33_13119</name>
</gene>
<feature type="coiled-coil region" evidence="4">
    <location>
        <begin position="213"/>
        <end position="243"/>
    </location>
</feature>
<proteinExistence type="inferred from homology"/>
<dbReference type="OrthoDB" id="185373at2759"/>
<evidence type="ECO:0000256" key="5">
    <source>
        <dbReference type="SAM" id="MobiDB-lite"/>
    </source>
</evidence>